<gene>
    <name evidence="4" type="ORF">EQ811_11770</name>
</gene>
<dbReference type="EMBL" id="SCHC01000007">
    <property type="protein sequence ID" value="TBW75382.1"/>
    <property type="molecule type" value="Genomic_DNA"/>
</dbReference>
<name>A0A7Z8E234_STACP</name>
<dbReference type="InterPro" id="IPR010982">
    <property type="entry name" value="Lambda_DNA-bd_dom_sf"/>
</dbReference>
<dbReference type="RefSeq" id="WP_154812154.1">
    <property type="nucleotide sequence ID" value="NZ_JAGSXC010000013.1"/>
</dbReference>
<dbReference type="SUPFAM" id="SSF47413">
    <property type="entry name" value="lambda repressor-like DNA-binding domains"/>
    <property type="match status" value="1"/>
</dbReference>
<sequence>MIGQYLKKAREEKGITQEFVAKEMYISRQTLSRWEQGKTLPNIYALQKLSSIYNVPLDALIEGANGKTENEENKRINYFALFGALLFNLLLFSIILFISIISIISLWSLAIICTISPIIFVIFVSLNLQNFEAIQLLVSITFSVIGVILLVISKRVTIFLYNYFKIYLKYNHKTIFY</sequence>
<keyword evidence="2" id="KW-0472">Membrane</keyword>
<dbReference type="AlphaFoldDB" id="A0A7Z8E234"/>
<dbReference type="SMART" id="SM00530">
    <property type="entry name" value="HTH_XRE"/>
    <property type="match status" value="1"/>
</dbReference>
<dbReference type="InterPro" id="IPR001387">
    <property type="entry name" value="Cro/C1-type_HTH"/>
</dbReference>
<protein>
    <submittedName>
        <fullName evidence="4">XRE family transcriptional regulator</fullName>
    </submittedName>
</protein>
<dbReference type="Gene3D" id="1.10.260.40">
    <property type="entry name" value="lambda repressor-like DNA-binding domains"/>
    <property type="match status" value="1"/>
</dbReference>
<feature type="domain" description="HTH cro/C1-type" evidence="3">
    <location>
        <begin position="6"/>
        <end position="60"/>
    </location>
</feature>
<dbReference type="Pfam" id="PF01381">
    <property type="entry name" value="HTH_3"/>
    <property type="match status" value="1"/>
</dbReference>
<evidence type="ECO:0000313" key="4">
    <source>
        <dbReference type="EMBL" id="TBW75382.1"/>
    </source>
</evidence>
<feature type="transmembrane region" description="Helical" evidence="2">
    <location>
        <begin position="133"/>
        <end position="152"/>
    </location>
</feature>
<keyword evidence="2" id="KW-1133">Transmembrane helix</keyword>
<dbReference type="PANTHER" id="PTHR46558:SF4">
    <property type="entry name" value="DNA-BIDING PHAGE PROTEIN"/>
    <property type="match status" value="1"/>
</dbReference>
<feature type="transmembrane region" description="Helical" evidence="2">
    <location>
        <begin position="76"/>
        <end position="100"/>
    </location>
</feature>
<evidence type="ECO:0000256" key="2">
    <source>
        <dbReference type="SAM" id="Phobius"/>
    </source>
</evidence>
<organism evidence="4 5">
    <name type="scientific">Staphylococcus capitis</name>
    <dbReference type="NCBI Taxonomy" id="29388"/>
    <lineage>
        <taxon>Bacteria</taxon>
        <taxon>Bacillati</taxon>
        <taxon>Bacillota</taxon>
        <taxon>Bacilli</taxon>
        <taxon>Bacillales</taxon>
        <taxon>Staphylococcaceae</taxon>
        <taxon>Staphylococcus</taxon>
    </lineage>
</organism>
<evidence type="ECO:0000256" key="1">
    <source>
        <dbReference type="ARBA" id="ARBA00023125"/>
    </source>
</evidence>
<reference evidence="4 5" key="1">
    <citation type="journal article" date="2019" name="Sci. Transl. Med.">
        <title>Quorum sensing between bacterial species on the skin protects against epidermal injury in atopic dermatitis.</title>
        <authorList>
            <person name="Williams M.R."/>
        </authorList>
    </citation>
    <scope>NUCLEOTIDE SEQUENCE [LARGE SCALE GENOMIC DNA]</scope>
    <source>
        <strain evidence="4 5">H8</strain>
    </source>
</reference>
<feature type="transmembrane region" description="Helical" evidence="2">
    <location>
        <begin position="106"/>
        <end position="126"/>
    </location>
</feature>
<dbReference type="Proteomes" id="UP000291949">
    <property type="component" value="Unassembled WGS sequence"/>
</dbReference>
<comment type="caution">
    <text evidence="4">The sequence shown here is derived from an EMBL/GenBank/DDBJ whole genome shotgun (WGS) entry which is preliminary data.</text>
</comment>
<proteinExistence type="predicted"/>
<dbReference type="GO" id="GO:0003677">
    <property type="term" value="F:DNA binding"/>
    <property type="evidence" value="ECO:0007669"/>
    <property type="project" value="UniProtKB-KW"/>
</dbReference>
<keyword evidence="1" id="KW-0238">DNA-binding</keyword>
<dbReference type="CDD" id="cd00093">
    <property type="entry name" value="HTH_XRE"/>
    <property type="match status" value="1"/>
</dbReference>
<accession>A0A7Z8E234</accession>
<keyword evidence="2" id="KW-0812">Transmembrane</keyword>
<dbReference type="PANTHER" id="PTHR46558">
    <property type="entry name" value="TRACRIPTIONAL REGULATORY PROTEIN-RELATED-RELATED"/>
    <property type="match status" value="1"/>
</dbReference>
<evidence type="ECO:0000259" key="3">
    <source>
        <dbReference type="PROSITE" id="PS50943"/>
    </source>
</evidence>
<dbReference type="PROSITE" id="PS50943">
    <property type="entry name" value="HTH_CROC1"/>
    <property type="match status" value="1"/>
</dbReference>
<evidence type="ECO:0000313" key="5">
    <source>
        <dbReference type="Proteomes" id="UP000291949"/>
    </source>
</evidence>